<dbReference type="InterPro" id="IPR002398">
    <property type="entry name" value="Pept_C14"/>
</dbReference>
<dbReference type="InterPro" id="IPR016129">
    <property type="entry name" value="Caspase_his_AS"/>
</dbReference>
<feature type="domain" description="Caspase family p20" evidence="8">
    <location>
        <begin position="14"/>
        <end position="157"/>
    </location>
</feature>
<keyword evidence="9" id="KW-1185">Reference proteome</keyword>
<dbReference type="RefSeq" id="XP_013411651.1">
    <property type="nucleotide sequence ID" value="XM_013556197.1"/>
</dbReference>
<proteinExistence type="inferred from homology"/>
<comment type="similarity">
    <text evidence="1 6">Belongs to the peptidase C14A family.</text>
</comment>
<dbReference type="PROSITE" id="PS01122">
    <property type="entry name" value="CASPASE_CYS"/>
    <property type="match status" value="1"/>
</dbReference>
<keyword evidence="4" id="KW-0788">Thiol protease</keyword>
<dbReference type="Gene3D" id="3.40.50.1460">
    <property type="match status" value="1"/>
</dbReference>
<evidence type="ECO:0000259" key="7">
    <source>
        <dbReference type="PROSITE" id="PS50207"/>
    </source>
</evidence>
<reference evidence="10 11" key="1">
    <citation type="submission" date="2025-04" db="UniProtKB">
        <authorList>
            <consortium name="RefSeq"/>
        </authorList>
    </citation>
    <scope>IDENTIFICATION</scope>
    <source>
        <tissue evidence="10 11">Gonads</tissue>
    </source>
</reference>
<keyword evidence="2" id="KW-0645">Protease</keyword>
<dbReference type="PRINTS" id="PR00376">
    <property type="entry name" value="IL1BCENZYME"/>
</dbReference>
<protein>
    <submittedName>
        <fullName evidence="10 11">Caspase-3</fullName>
    </submittedName>
</protein>
<gene>
    <name evidence="10 11 12 13" type="primary">LOC106174579</name>
</gene>
<keyword evidence="5" id="KW-0865">Zymogen</keyword>
<evidence type="ECO:0000259" key="8">
    <source>
        <dbReference type="PROSITE" id="PS50208"/>
    </source>
</evidence>
<dbReference type="GO" id="GO:0006508">
    <property type="term" value="P:proteolysis"/>
    <property type="evidence" value="ECO:0007669"/>
    <property type="project" value="UniProtKB-KW"/>
</dbReference>
<evidence type="ECO:0000313" key="9">
    <source>
        <dbReference type="Proteomes" id="UP000085678"/>
    </source>
</evidence>
<evidence type="ECO:0000256" key="6">
    <source>
        <dbReference type="RuleBase" id="RU003971"/>
    </source>
</evidence>
<dbReference type="PROSITE" id="PS50207">
    <property type="entry name" value="CASPASE_P10"/>
    <property type="match status" value="1"/>
</dbReference>
<dbReference type="STRING" id="7574.A0A1S3JMQ4"/>
<dbReference type="InterPro" id="IPR002138">
    <property type="entry name" value="Pept_C14_p10"/>
</dbReference>
<dbReference type="SMART" id="SM00115">
    <property type="entry name" value="CASc"/>
    <property type="match status" value="1"/>
</dbReference>
<dbReference type="PROSITE" id="PS01121">
    <property type="entry name" value="CASPASE_HIS"/>
    <property type="match status" value="1"/>
</dbReference>
<dbReference type="Proteomes" id="UP000085678">
    <property type="component" value="Unplaced"/>
</dbReference>
<dbReference type="RefSeq" id="XP_013411652.1">
    <property type="nucleotide sequence ID" value="XM_013556198.1"/>
</dbReference>
<dbReference type="SUPFAM" id="SSF52129">
    <property type="entry name" value="Caspase-like"/>
    <property type="match status" value="1"/>
</dbReference>
<dbReference type="InterPro" id="IPR011600">
    <property type="entry name" value="Pept_C14_caspase"/>
</dbReference>
<dbReference type="CDD" id="cd00032">
    <property type="entry name" value="CASc"/>
    <property type="match status" value="1"/>
</dbReference>
<dbReference type="PROSITE" id="PS50208">
    <property type="entry name" value="CASPASE_P20"/>
    <property type="match status" value="1"/>
</dbReference>
<evidence type="ECO:0000313" key="13">
    <source>
        <dbReference type="RefSeq" id="XP_013411654.1"/>
    </source>
</evidence>
<evidence type="ECO:0000256" key="4">
    <source>
        <dbReference type="ARBA" id="ARBA00022807"/>
    </source>
</evidence>
<dbReference type="RefSeq" id="XP_013411653.1">
    <property type="nucleotide sequence ID" value="XM_013556199.1"/>
</dbReference>
<dbReference type="OMA" id="CAIFSHG"/>
<dbReference type="RefSeq" id="XP_013411654.1">
    <property type="nucleotide sequence ID" value="XM_013556200.2"/>
</dbReference>
<dbReference type="AlphaFoldDB" id="A0A1S3JMQ4"/>
<evidence type="ECO:0000313" key="11">
    <source>
        <dbReference type="RefSeq" id="XP_013411652.1"/>
    </source>
</evidence>
<evidence type="ECO:0000256" key="5">
    <source>
        <dbReference type="ARBA" id="ARBA00023145"/>
    </source>
</evidence>
<evidence type="ECO:0000313" key="10">
    <source>
        <dbReference type="RefSeq" id="XP_013411651.1"/>
    </source>
</evidence>
<organism evidence="9 12">
    <name type="scientific">Lingula anatina</name>
    <name type="common">Brachiopod</name>
    <name type="synonym">Lingula unguis</name>
    <dbReference type="NCBI Taxonomy" id="7574"/>
    <lineage>
        <taxon>Eukaryota</taxon>
        <taxon>Metazoa</taxon>
        <taxon>Spiralia</taxon>
        <taxon>Lophotrochozoa</taxon>
        <taxon>Brachiopoda</taxon>
        <taxon>Linguliformea</taxon>
        <taxon>Lingulata</taxon>
        <taxon>Lingulida</taxon>
        <taxon>Linguloidea</taxon>
        <taxon>Lingulidae</taxon>
        <taxon>Lingula</taxon>
    </lineage>
</organism>
<feature type="domain" description="Caspase family p10" evidence="7">
    <location>
        <begin position="195"/>
        <end position="289"/>
    </location>
</feature>
<dbReference type="GO" id="GO:0005737">
    <property type="term" value="C:cytoplasm"/>
    <property type="evidence" value="ECO:0007669"/>
    <property type="project" value="TreeGrafter"/>
</dbReference>
<evidence type="ECO:0000256" key="1">
    <source>
        <dbReference type="ARBA" id="ARBA00010134"/>
    </source>
</evidence>
<dbReference type="GeneID" id="106174579"/>
<evidence type="ECO:0000313" key="12">
    <source>
        <dbReference type="RefSeq" id="XP_013411653.1"/>
    </source>
</evidence>
<name>A0A1S3JMQ4_LINAN</name>
<dbReference type="InterPro" id="IPR033139">
    <property type="entry name" value="Caspase_cys_AS"/>
</dbReference>
<dbReference type="GO" id="GO:0006915">
    <property type="term" value="P:apoptotic process"/>
    <property type="evidence" value="ECO:0007669"/>
    <property type="project" value="TreeGrafter"/>
</dbReference>
<dbReference type="PANTHER" id="PTHR10454:SF232">
    <property type="entry name" value="AT03047P-RELATED"/>
    <property type="match status" value="1"/>
</dbReference>
<dbReference type="OrthoDB" id="6046974at2759"/>
<accession>A0A1S3JMQ4</accession>
<dbReference type="InterPro" id="IPR029030">
    <property type="entry name" value="Caspase-like_dom_sf"/>
</dbReference>
<evidence type="ECO:0000256" key="3">
    <source>
        <dbReference type="ARBA" id="ARBA00022801"/>
    </source>
</evidence>
<dbReference type="InterPro" id="IPR015917">
    <property type="entry name" value="Pept_C14A"/>
</dbReference>
<evidence type="ECO:0000256" key="2">
    <source>
        <dbReference type="ARBA" id="ARBA00022670"/>
    </source>
</evidence>
<dbReference type="KEGG" id="lak:106174579"/>
<keyword evidence="3" id="KW-0378">Hydrolase</keyword>
<dbReference type="PANTHER" id="PTHR10454">
    <property type="entry name" value="CASPASE"/>
    <property type="match status" value="1"/>
</dbReference>
<dbReference type="GO" id="GO:0004197">
    <property type="term" value="F:cysteine-type endopeptidase activity"/>
    <property type="evidence" value="ECO:0007669"/>
    <property type="project" value="InterPro"/>
</dbReference>
<dbReference type="InterPro" id="IPR001309">
    <property type="entry name" value="Pept_C14_p20"/>
</dbReference>
<sequence length="294" mass="33404">MDQTNWEYDFSNKSRGVAIIINNETFENDAEKNRDGSRRDEKSLYQAFKTLGFKDIRVLRNLTASAMYHTLFKASRENHLDSDCFACAIFSHGGELQGPPIVDASGDSIVSMHGMVYGTDNRPIHIKLLLELFRDNKCPTLRGKPKIFLLQACRGYKLDDGVEIEEICDQDYDVCDAPAGTIDVPDDADMSNPAIQRDIPIFNNFITVYGTPPGFFAFRKKKGSWFIQSLCSVIEKYGSTMGFQHMLTRTAHVMATEYESYNPNKEHLSGKKSVCSVVSKLHKEVYFRPKTIWH</sequence>
<dbReference type="Pfam" id="PF00656">
    <property type="entry name" value="Peptidase_C14"/>
    <property type="match status" value="1"/>
</dbReference>
<dbReference type="GO" id="GO:0043525">
    <property type="term" value="P:positive regulation of neuron apoptotic process"/>
    <property type="evidence" value="ECO:0007669"/>
    <property type="project" value="TreeGrafter"/>
</dbReference>